<keyword evidence="3" id="KW-1185">Reference proteome</keyword>
<reference evidence="2" key="2">
    <citation type="submission" date="2022-01" db="EMBL/GenBank/DDBJ databases">
        <authorList>
            <person name="Yamashiro T."/>
            <person name="Shiraishi A."/>
            <person name="Satake H."/>
            <person name="Nakayama K."/>
        </authorList>
    </citation>
    <scope>NUCLEOTIDE SEQUENCE</scope>
</reference>
<feature type="region of interest" description="Disordered" evidence="1">
    <location>
        <begin position="34"/>
        <end position="53"/>
    </location>
</feature>
<gene>
    <name evidence="2" type="ORF">Tco_0843187</name>
</gene>
<proteinExistence type="predicted"/>
<feature type="compositionally biased region" description="Polar residues" evidence="1">
    <location>
        <begin position="141"/>
        <end position="151"/>
    </location>
</feature>
<evidence type="ECO:0000313" key="3">
    <source>
        <dbReference type="Proteomes" id="UP001151760"/>
    </source>
</evidence>
<feature type="compositionally biased region" description="Basic and acidic residues" evidence="1">
    <location>
        <begin position="123"/>
        <end position="138"/>
    </location>
</feature>
<sequence length="151" mass="16631">MAANGNGDDGLPPAGGGLPVPDLRTMEELCQPTLNAKNITPPEPSPKTQGEVGYKELTLPVSEIKVNKESAMVLYNLKKDLVDLTTTENLIPKAPKLKPFPTPEGPLSQEEFDKQIKELKRISDLKDEKEKSEHELRKLLNPSTLKAQAHK</sequence>
<dbReference type="EMBL" id="BQNB010012853">
    <property type="protein sequence ID" value="GJT08725.1"/>
    <property type="molecule type" value="Genomic_DNA"/>
</dbReference>
<dbReference type="Proteomes" id="UP001151760">
    <property type="component" value="Unassembled WGS sequence"/>
</dbReference>
<comment type="caution">
    <text evidence="2">The sequence shown here is derived from an EMBL/GenBank/DDBJ whole genome shotgun (WGS) entry which is preliminary data.</text>
</comment>
<accession>A0ABQ5B1X6</accession>
<evidence type="ECO:0000256" key="1">
    <source>
        <dbReference type="SAM" id="MobiDB-lite"/>
    </source>
</evidence>
<name>A0ABQ5B1X6_9ASTR</name>
<feature type="region of interest" description="Disordered" evidence="1">
    <location>
        <begin position="123"/>
        <end position="151"/>
    </location>
</feature>
<protein>
    <submittedName>
        <fullName evidence="2">Uncharacterized protein</fullName>
    </submittedName>
</protein>
<organism evidence="2 3">
    <name type="scientific">Tanacetum coccineum</name>
    <dbReference type="NCBI Taxonomy" id="301880"/>
    <lineage>
        <taxon>Eukaryota</taxon>
        <taxon>Viridiplantae</taxon>
        <taxon>Streptophyta</taxon>
        <taxon>Embryophyta</taxon>
        <taxon>Tracheophyta</taxon>
        <taxon>Spermatophyta</taxon>
        <taxon>Magnoliopsida</taxon>
        <taxon>eudicotyledons</taxon>
        <taxon>Gunneridae</taxon>
        <taxon>Pentapetalae</taxon>
        <taxon>asterids</taxon>
        <taxon>campanulids</taxon>
        <taxon>Asterales</taxon>
        <taxon>Asteraceae</taxon>
        <taxon>Asteroideae</taxon>
        <taxon>Anthemideae</taxon>
        <taxon>Anthemidinae</taxon>
        <taxon>Tanacetum</taxon>
    </lineage>
</organism>
<evidence type="ECO:0000313" key="2">
    <source>
        <dbReference type="EMBL" id="GJT08725.1"/>
    </source>
</evidence>
<feature type="compositionally biased region" description="Low complexity" evidence="1">
    <location>
        <begin position="1"/>
        <end position="12"/>
    </location>
</feature>
<reference evidence="2" key="1">
    <citation type="journal article" date="2022" name="Int. J. Mol. Sci.">
        <title>Draft Genome of Tanacetum Coccineum: Genomic Comparison of Closely Related Tanacetum-Family Plants.</title>
        <authorList>
            <person name="Yamashiro T."/>
            <person name="Shiraishi A."/>
            <person name="Nakayama K."/>
            <person name="Satake H."/>
        </authorList>
    </citation>
    <scope>NUCLEOTIDE SEQUENCE</scope>
</reference>
<feature type="region of interest" description="Disordered" evidence="1">
    <location>
        <begin position="1"/>
        <end position="22"/>
    </location>
</feature>
<feature type="region of interest" description="Disordered" evidence="1">
    <location>
        <begin position="93"/>
        <end position="112"/>
    </location>
</feature>